<sequence length="186" mass="20513">MDSMADGNSDEEESNDDITDNTDGEHDFESEIPIRMTAHLTSAQKYRYARGGSGLGRASSAATRDARAQASAAAQGADARRQTARTARSRGGALRFDSRSSTVSTTPPSSDEQEEIEPTRAFEMLQLIGETMSKKTGFVRMFEELAESPEAESAMEMPVEESRKRSANHYEYSDCEMPSAKRQHMQ</sequence>
<organism evidence="2 3">
    <name type="scientific">Pristionchus mayeri</name>
    <dbReference type="NCBI Taxonomy" id="1317129"/>
    <lineage>
        <taxon>Eukaryota</taxon>
        <taxon>Metazoa</taxon>
        <taxon>Ecdysozoa</taxon>
        <taxon>Nematoda</taxon>
        <taxon>Chromadorea</taxon>
        <taxon>Rhabditida</taxon>
        <taxon>Rhabditina</taxon>
        <taxon>Diplogasteromorpha</taxon>
        <taxon>Diplogasteroidea</taxon>
        <taxon>Neodiplogasteridae</taxon>
        <taxon>Pristionchus</taxon>
    </lineage>
</organism>
<evidence type="ECO:0000256" key="1">
    <source>
        <dbReference type="SAM" id="MobiDB-lite"/>
    </source>
</evidence>
<dbReference type="Proteomes" id="UP001328107">
    <property type="component" value="Unassembled WGS sequence"/>
</dbReference>
<feature type="region of interest" description="Disordered" evidence="1">
    <location>
        <begin position="50"/>
        <end position="118"/>
    </location>
</feature>
<feature type="compositionally biased region" description="Low complexity" evidence="1">
    <location>
        <begin position="56"/>
        <end position="77"/>
    </location>
</feature>
<proteinExistence type="predicted"/>
<feature type="compositionally biased region" description="Low complexity" evidence="1">
    <location>
        <begin position="84"/>
        <end position="110"/>
    </location>
</feature>
<feature type="region of interest" description="Disordered" evidence="1">
    <location>
        <begin position="146"/>
        <end position="186"/>
    </location>
</feature>
<dbReference type="AlphaFoldDB" id="A0AAN5D242"/>
<dbReference type="EMBL" id="BTRK01000005">
    <property type="protein sequence ID" value="GMR54949.1"/>
    <property type="molecule type" value="Genomic_DNA"/>
</dbReference>
<gene>
    <name evidence="2" type="ORF">PMAYCL1PPCAC_25144</name>
</gene>
<reference evidence="3" key="1">
    <citation type="submission" date="2022-10" db="EMBL/GenBank/DDBJ databases">
        <title>Genome assembly of Pristionchus species.</title>
        <authorList>
            <person name="Yoshida K."/>
            <person name="Sommer R.J."/>
        </authorList>
    </citation>
    <scope>NUCLEOTIDE SEQUENCE [LARGE SCALE GENOMIC DNA]</scope>
    <source>
        <strain evidence="3">RS5460</strain>
    </source>
</reference>
<accession>A0AAN5D242</accession>
<feature type="region of interest" description="Disordered" evidence="1">
    <location>
        <begin position="1"/>
        <end position="34"/>
    </location>
</feature>
<protein>
    <submittedName>
        <fullName evidence="2">Uncharacterized protein</fullName>
    </submittedName>
</protein>
<keyword evidence="3" id="KW-1185">Reference proteome</keyword>
<comment type="caution">
    <text evidence="2">The sequence shown here is derived from an EMBL/GenBank/DDBJ whole genome shotgun (WGS) entry which is preliminary data.</text>
</comment>
<name>A0AAN5D242_9BILA</name>
<feature type="compositionally biased region" description="Acidic residues" evidence="1">
    <location>
        <begin position="8"/>
        <end position="22"/>
    </location>
</feature>
<evidence type="ECO:0000313" key="2">
    <source>
        <dbReference type="EMBL" id="GMR54949.1"/>
    </source>
</evidence>
<evidence type="ECO:0000313" key="3">
    <source>
        <dbReference type="Proteomes" id="UP001328107"/>
    </source>
</evidence>